<gene>
    <name evidence="1" type="ORF">NCTC13532_01499</name>
</gene>
<evidence type="ECO:0000313" key="2">
    <source>
        <dbReference type="Proteomes" id="UP000254282"/>
    </source>
</evidence>
<evidence type="ECO:0000313" key="1">
    <source>
        <dbReference type="EMBL" id="SUX45939.1"/>
    </source>
</evidence>
<dbReference type="AlphaFoldDB" id="A0A381FHB2"/>
<reference evidence="1 2" key="1">
    <citation type="submission" date="2018-06" db="EMBL/GenBank/DDBJ databases">
        <authorList>
            <consortium name="Pathogen Informatics"/>
            <person name="Doyle S."/>
        </authorList>
    </citation>
    <scope>NUCLEOTIDE SEQUENCE [LARGE SCALE GENOMIC DNA]</scope>
    <source>
        <strain evidence="1 2">NCTC13532</strain>
    </source>
</reference>
<dbReference type="EMBL" id="UFVR01000004">
    <property type="protein sequence ID" value="SUX45939.1"/>
    <property type="molecule type" value="Genomic_DNA"/>
</dbReference>
<dbReference type="RefSeq" id="WP_115619851.1">
    <property type="nucleotide sequence ID" value="NZ_UFVR01000004.1"/>
</dbReference>
<name>A0A381FHB2_9FLAO</name>
<proteinExistence type="predicted"/>
<sequence length="72" mass="8049">MSISYYDFNNLSKESQIELVMAEGKIIDETIKNNLRFVVYELSSFSVEIVYNIDSNKIAGLSAFPGNGVHGK</sequence>
<dbReference type="Proteomes" id="UP000254282">
    <property type="component" value="Unassembled WGS sequence"/>
</dbReference>
<accession>A0A381FHB2</accession>
<protein>
    <submittedName>
        <fullName evidence="1">Uncharacterized protein</fullName>
    </submittedName>
</protein>
<organism evidence="1 2">
    <name type="scientific">Chryseobacterium indoltheticum</name>
    <dbReference type="NCBI Taxonomy" id="254"/>
    <lineage>
        <taxon>Bacteria</taxon>
        <taxon>Pseudomonadati</taxon>
        <taxon>Bacteroidota</taxon>
        <taxon>Flavobacteriia</taxon>
        <taxon>Flavobacteriales</taxon>
        <taxon>Weeksellaceae</taxon>
        <taxon>Chryseobacterium group</taxon>
        <taxon>Chryseobacterium</taxon>
    </lineage>
</organism>